<dbReference type="Proteomes" id="UP000032180">
    <property type="component" value="Chromosome 3"/>
</dbReference>
<keyword evidence="2" id="KW-1185">Reference proteome</keyword>
<dbReference type="HOGENOM" id="CLU_2852900_0_0_1"/>
<protein>
    <submittedName>
        <fullName evidence="1">Uncharacterized protein</fullName>
    </submittedName>
</protein>
<evidence type="ECO:0000313" key="1">
    <source>
        <dbReference type="EnsemblPlants" id="LPERR03G01470.1"/>
    </source>
</evidence>
<accession>A0A0D9VNS8</accession>
<reference evidence="1 2" key="1">
    <citation type="submission" date="2012-08" db="EMBL/GenBank/DDBJ databases">
        <title>Oryza genome evolution.</title>
        <authorList>
            <person name="Wing R.A."/>
        </authorList>
    </citation>
    <scope>NUCLEOTIDE SEQUENCE</scope>
</reference>
<dbReference type="Gramene" id="LPERR03G01470.1">
    <property type="protein sequence ID" value="LPERR03G01470.1"/>
    <property type="gene ID" value="LPERR03G01470"/>
</dbReference>
<organism evidence="1 2">
    <name type="scientific">Leersia perrieri</name>
    <dbReference type="NCBI Taxonomy" id="77586"/>
    <lineage>
        <taxon>Eukaryota</taxon>
        <taxon>Viridiplantae</taxon>
        <taxon>Streptophyta</taxon>
        <taxon>Embryophyta</taxon>
        <taxon>Tracheophyta</taxon>
        <taxon>Spermatophyta</taxon>
        <taxon>Magnoliopsida</taxon>
        <taxon>Liliopsida</taxon>
        <taxon>Poales</taxon>
        <taxon>Poaceae</taxon>
        <taxon>BOP clade</taxon>
        <taxon>Oryzoideae</taxon>
        <taxon>Oryzeae</taxon>
        <taxon>Oryzinae</taxon>
        <taxon>Leersia</taxon>
    </lineage>
</organism>
<evidence type="ECO:0000313" key="2">
    <source>
        <dbReference type="Proteomes" id="UP000032180"/>
    </source>
</evidence>
<dbReference type="AlphaFoldDB" id="A0A0D9VNS8"/>
<reference evidence="2" key="2">
    <citation type="submission" date="2013-12" db="EMBL/GenBank/DDBJ databases">
        <authorList>
            <person name="Yu Y."/>
            <person name="Lee S."/>
            <person name="de Baynast K."/>
            <person name="Wissotski M."/>
            <person name="Liu L."/>
            <person name="Talag J."/>
            <person name="Goicoechea J."/>
            <person name="Angelova A."/>
            <person name="Jetty R."/>
            <person name="Kudrna D."/>
            <person name="Golser W."/>
            <person name="Rivera L."/>
            <person name="Zhang J."/>
            <person name="Wing R."/>
        </authorList>
    </citation>
    <scope>NUCLEOTIDE SEQUENCE</scope>
</reference>
<dbReference type="EnsemblPlants" id="LPERR03G01470.1">
    <property type="protein sequence ID" value="LPERR03G01470.1"/>
    <property type="gene ID" value="LPERR03G01470"/>
</dbReference>
<name>A0A0D9VNS8_9ORYZ</name>
<reference evidence="1" key="3">
    <citation type="submission" date="2015-04" db="UniProtKB">
        <authorList>
            <consortium name="EnsemblPlants"/>
        </authorList>
    </citation>
    <scope>IDENTIFICATION</scope>
</reference>
<proteinExistence type="predicted"/>
<sequence length="65" mass="7392">MLLSVSTTRYEVGKQYYSDFFPCLGTRRFLWEVEVLCLPLAESTDLSVDDNLGTQGRIPTPPSMF</sequence>